<keyword evidence="2" id="KW-1185">Reference proteome</keyword>
<dbReference type="Proteomes" id="UP000190037">
    <property type="component" value="Unassembled WGS sequence"/>
</dbReference>
<proteinExistence type="predicted"/>
<dbReference type="STRING" id="159449.B4N89_20620"/>
<sequence>MDPRSLVRIHSLVIAELVDPAGRIIGRCETTNLVTQVGDQYYMERAAAISSPPAQVTGMKLGTGSTTPAKTGGGAALATYLTDSHQAIAATYPQSSLATASRRITWRAVWAAGKATTASPITEVVLVNETLTDATSLAAATIARALLTGIGSKGSGDTLTVTWSHDLLGA</sequence>
<evidence type="ECO:0000313" key="2">
    <source>
        <dbReference type="Proteomes" id="UP000190037"/>
    </source>
</evidence>
<accession>A0A1T3P1L8</accession>
<dbReference type="RefSeq" id="WP_078977318.1">
    <property type="nucleotide sequence ID" value="NZ_MWQN01000001.1"/>
</dbReference>
<organism evidence="1 2">
    <name type="scientific">Embleya scabrispora</name>
    <dbReference type="NCBI Taxonomy" id="159449"/>
    <lineage>
        <taxon>Bacteria</taxon>
        <taxon>Bacillati</taxon>
        <taxon>Actinomycetota</taxon>
        <taxon>Actinomycetes</taxon>
        <taxon>Kitasatosporales</taxon>
        <taxon>Streptomycetaceae</taxon>
        <taxon>Embleya</taxon>
    </lineage>
</organism>
<dbReference type="AlphaFoldDB" id="A0A1T3P1L8"/>
<dbReference type="EMBL" id="MWQN01000001">
    <property type="protein sequence ID" value="OPC83019.1"/>
    <property type="molecule type" value="Genomic_DNA"/>
</dbReference>
<dbReference type="OrthoDB" id="5206293at2"/>
<comment type="caution">
    <text evidence="1">The sequence shown here is derived from an EMBL/GenBank/DDBJ whole genome shotgun (WGS) entry which is preliminary data.</text>
</comment>
<gene>
    <name evidence="1" type="ORF">B4N89_20620</name>
</gene>
<name>A0A1T3P1L8_9ACTN</name>
<reference evidence="1 2" key="1">
    <citation type="submission" date="2017-03" db="EMBL/GenBank/DDBJ databases">
        <title>Draft genome sequence of Streptomyces scabrisporus NF3, endophyte isolated from Amphipterygium adstringens.</title>
        <authorList>
            <person name="Vazquez M."/>
            <person name="Ceapa C.D."/>
            <person name="Rodriguez Luna D."/>
            <person name="Sanchez Esquivel S."/>
        </authorList>
    </citation>
    <scope>NUCLEOTIDE SEQUENCE [LARGE SCALE GENOMIC DNA]</scope>
    <source>
        <strain evidence="1 2">NF3</strain>
    </source>
</reference>
<evidence type="ECO:0000313" key="1">
    <source>
        <dbReference type="EMBL" id="OPC83019.1"/>
    </source>
</evidence>
<protein>
    <submittedName>
        <fullName evidence="1">Uncharacterized protein</fullName>
    </submittedName>
</protein>